<dbReference type="RefSeq" id="WP_100042411.1">
    <property type="nucleotide sequence ID" value="NZ_LT630003.1"/>
</dbReference>
<protein>
    <submittedName>
        <fullName evidence="1">Uncharacterized protein</fullName>
    </submittedName>
</protein>
<keyword evidence="2" id="KW-1185">Reference proteome</keyword>
<proteinExistence type="predicted"/>
<reference evidence="1 2" key="1">
    <citation type="submission" date="2016-10" db="EMBL/GenBank/DDBJ databases">
        <authorList>
            <person name="Varghese N."/>
            <person name="Submissions S."/>
        </authorList>
    </citation>
    <scope>NUCLEOTIDE SEQUENCE [LARGE SCALE GENOMIC DNA]</scope>
    <source>
        <strain evidence="1 2">ATCC 19403</strain>
    </source>
</reference>
<sequence>MKKKFAFLLMGGHYNPEIHQACFETEKQISYVFTVRNFKEACDKLVFLEREGVGAVELCGAFGEEGAQKLIELTNNKIAIGYVTHKPEQDQLFTDFFSSFNR</sequence>
<evidence type="ECO:0000313" key="2">
    <source>
        <dbReference type="Proteomes" id="UP000198970"/>
    </source>
</evidence>
<organism evidence="1 2">
    <name type="scientific">Lacrimispora sphenoides JCM 1415</name>
    <dbReference type="NCBI Taxonomy" id="1297793"/>
    <lineage>
        <taxon>Bacteria</taxon>
        <taxon>Bacillati</taxon>
        <taxon>Bacillota</taxon>
        <taxon>Clostridia</taxon>
        <taxon>Lachnospirales</taxon>
        <taxon>Lachnospiraceae</taxon>
        <taxon>Lacrimispora</taxon>
    </lineage>
</organism>
<name>A0ABY1C9T9_9FIRM</name>
<dbReference type="Pfam" id="PF20116">
    <property type="entry name" value="DUF6506"/>
    <property type="match status" value="1"/>
</dbReference>
<gene>
    <name evidence="1" type="ORF">SAMN02745906_2339</name>
</gene>
<dbReference type="Proteomes" id="UP000198970">
    <property type="component" value="Chromosome I"/>
</dbReference>
<evidence type="ECO:0000313" key="1">
    <source>
        <dbReference type="EMBL" id="SET84189.1"/>
    </source>
</evidence>
<dbReference type="EMBL" id="LT630003">
    <property type="protein sequence ID" value="SET84189.1"/>
    <property type="molecule type" value="Genomic_DNA"/>
</dbReference>
<accession>A0ABY1C9T9</accession>
<dbReference type="InterPro" id="IPR045441">
    <property type="entry name" value="DUF6506"/>
</dbReference>